<organism evidence="3 4">
    <name type="scientific">Serpentinicella alkaliphila</name>
    <dbReference type="NCBI Taxonomy" id="1734049"/>
    <lineage>
        <taxon>Bacteria</taxon>
        <taxon>Bacillati</taxon>
        <taxon>Bacillota</taxon>
        <taxon>Clostridia</taxon>
        <taxon>Peptostreptococcales</taxon>
        <taxon>Natronincolaceae</taxon>
        <taxon>Serpentinicella</taxon>
    </lineage>
</organism>
<sequence length="543" mass="59988">MKMRRYLVLALIINLILLNLSSILAYGNNISPEFIKVGLFFSNSSKSVVNLRGSSQISVGRYEGNQFIELLNLGQDNSIFVRKDAYYMGANGNYVEFTGDINSASGQNIKGPFHVQIGDNFSSREQALGLINSLAINEQPYLVYENGWKVFVGLYTTLDQAQNAAGLIQSACGQSVTVINPSSTRVQVLNSSDRVLFMFDSKEELHFRTSTVISVDGRNYRGSITFLRQTGSDMTVINRLPFEEYLYGVIPREMPASWPREALKAQAVAARSFATTAYNKFSHLGFNVCNTVNSQVYGGFDGENPNSNAAVEETRGKVVAFNGKIIDAYFHSNSGGHTENSENIWSAVVPYIRGVQDDYSLDAPNSSWQVTLSKTEVRNILEQNNIFIGDVLDIIVTSRSINGRILTLEVIGTNGKEVMQKQRSRTIFGLRSSWFDVNSGTSSASSMTLKNDSNQSSASIDGKHVISRSGVTKLNNLDNTRVYNGQQYKEIVVNTNSQGDFVFNGRGFGHGLGMSQHGAKKMAELNLTYVDILTHYYTGVKVE</sequence>
<dbReference type="PANTHER" id="PTHR30032:SF4">
    <property type="entry name" value="AMIDASE ENHANCER"/>
    <property type="match status" value="1"/>
</dbReference>
<dbReference type="Proteomes" id="UP000295504">
    <property type="component" value="Unassembled WGS sequence"/>
</dbReference>
<evidence type="ECO:0000259" key="2">
    <source>
        <dbReference type="Pfam" id="PF08486"/>
    </source>
</evidence>
<dbReference type="PANTHER" id="PTHR30032">
    <property type="entry name" value="N-ACETYLMURAMOYL-L-ALANINE AMIDASE-RELATED"/>
    <property type="match status" value="1"/>
</dbReference>
<name>A0A4R2UCH4_9FIRM</name>
<dbReference type="Pfam" id="PF05036">
    <property type="entry name" value="SPOR"/>
    <property type="match status" value="1"/>
</dbReference>
<accession>A0A4R2UCH4</accession>
<dbReference type="GO" id="GO:0030435">
    <property type="term" value="P:sporulation resulting in formation of a cellular spore"/>
    <property type="evidence" value="ECO:0007669"/>
    <property type="project" value="InterPro"/>
</dbReference>
<proteinExistence type="predicted"/>
<dbReference type="InterPro" id="IPR013693">
    <property type="entry name" value="SpoIID/LytB_N"/>
</dbReference>
<evidence type="ECO:0000313" key="3">
    <source>
        <dbReference type="EMBL" id="TCQ07959.1"/>
    </source>
</evidence>
<gene>
    <name evidence="3" type="ORF">EDD79_100142</name>
</gene>
<dbReference type="EMBL" id="SLYC01000001">
    <property type="protein sequence ID" value="TCQ07959.1"/>
    <property type="molecule type" value="Genomic_DNA"/>
</dbReference>
<dbReference type="AlphaFoldDB" id="A0A4R2UCH4"/>
<reference evidence="3 4" key="1">
    <citation type="submission" date="2019-03" db="EMBL/GenBank/DDBJ databases">
        <title>Genomic Encyclopedia of Type Strains, Phase IV (KMG-IV): sequencing the most valuable type-strain genomes for metagenomic binning, comparative biology and taxonomic classification.</title>
        <authorList>
            <person name="Goeker M."/>
        </authorList>
    </citation>
    <scope>NUCLEOTIDE SEQUENCE [LARGE SCALE GENOMIC DNA]</scope>
    <source>
        <strain evidence="3 4">DSM 100013</strain>
    </source>
</reference>
<dbReference type="GO" id="GO:0030288">
    <property type="term" value="C:outer membrane-bounded periplasmic space"/>
    <property type="evidence" value="ECO:0007669"/>
    <property type="project" value="TreeGrafter"/>
</dbReference>
<dbReference type="InterPro" id="IPR007730">
    <property type="entry name" value="SPOR-like_dom"/>
</dbReference>
<dbReference type="Pfam" id="PF08486">
    <property type="entry name" value="SpoIID"/>
    <property type="match status" value="1"/>
</dbReference>
<dbReference type="OrthoDB" id="9794671at2"/>
<keyword evidence="4" id="KW-1185">Reference proteome</keyword>
<feature type="domain" description="SPOR" evidence="1">
    <location>
        <begin position="111"/>
        <end position="169"/>
    </location>
</feature>
<dbReference type="InterPro" id="IPR051922">
    <property type="entry name" value="Bact_Sporulation_Assoc"/>
</dbReference>
<evidence type="ECO:0000259" key="1">
    <source>
        <dbReference type="Pfam" id="PF05036"/>
    </source>
</evidence>
<dbReference type="NCBIfam" id="TIGR02669">
    <property type="entry name" value="SpoIID_LytB"/>
    <property type="match status" value="1"/>
</dbReference>
<dbReference type="InterPro" id="IPR013486">
    <property type="entry name" value="SpoIID/LytB"/>
</dbReference>
<dbReference type="GO" id="GO:0042834">
    <property type="term" value="F:peptidoglycan binding"/>
    <property type="evidence" value="ECO:0007669"/>
    <property type="project" value="InterPro"/>
</dbReference>
<comment type="caution">
    <text evidence="3">The sequence shown here is derived from an EMBL/GenBank/DDBJ whole genome shotgun (WGS) entry which is preliminary data.</text>
</comment>
<feature type="domain" description="Sporulation stage II protein D amidase enhancer LytB N-terminal" evidence="2">
    <location>
        <begin position="232"/>
        <end position="320"/>
    </location>
</feature>
<dbReference type="RefSeq" id="WP_132847136.1">
    <property type="nucleotide sequence ID" value="NZ_CP058648.1"/>
</dbReference>
<evidence type="ECO:0000313" key="4">
    <source>
        <dbReference type="Proteomes" id="UP000295504"/>
    </source>
</evidence>
<protein>
    <submittedName>
        <fullName evidence="3">Stage II sporulation protein D</fullName>
    </submittedName>
</protein>